<dbReference type="OrthoDB" id="1799456at2"/>
<proteinExistence type="predicted"/>
<dbReference type="RefSeq" id="WP_158618786.1">
    <property type="nucleotide sequence ID" value="NZ_AP018449.1"/>
</dbReference>
<gene>
    <name evidence="1" type="ORF">MAMMFC1_03014</name>
</gene>
<organism evidence="1 2">
    <name type="scientific">Methylomusa anaerophila</name>
    <dbReference type="NCBI Taxonomy" id="1930071"/>
    <lineage>
        <taxon>Bacteria</taxon>
        <taxon>Bacillati</taxon>
        <taxon>Bacillota</taxon>
        <taxon>Negativicutes</taxon>
        <taxon>Selenomonadales</taxon>
        <taxon>Sporomusaceae</taxon>
        <taxon>Methylomusa</taxon>
    </lineage>
</organism>
<accession>A0A348AMM3</accession>
<dbReference type="Gene3D" id="3.30.2310.40">
    <property type="match status" value="1"/>
</dbReference>
<protein>
    <submittedName>
        <fullName evidence="1">Uncharacterized protein</fullName>
    </submittedName>
</protein>
<reference evidence="1 2" key="1">
    <citation type="journal article" date="2018" name="Int. J. Syst. Evol. Microbiol.">
        <title>Methylomusa anaerophila gen. nov., sp. nov., an anaerobic methanol-utilizing bacterium isolated from a microbial fuel cell.</title>
        <authorList>
            <person name="Amano N."/>
            <person name="Yamamuro A."/>
            <person name="Miyahara M."/>
            <person name="Kouzuma A."/>
            <person name="Abe T."/>
            <person name="Watanabe K."/>
        </authorList>
    </citation>
    <scope>NUCLEOTIDE SEQUENCE [LARGE SCALE GENOMIC DNA]</scope>
    <source>
        <strain evidence="1 2">MMFC1</strain>
    </source>
</reference>
<evidence type="ECO:0000313" key="2">
    <source>
        <dbReference type="Proteomes" id="UP000276437"/>
    </source>
</evidence>
<dbReference type="InterPro" id="IPR038493">
    <property type="entry name" value="MqsR_sf"/>
</dbReference>
<sequence>MARRATKEEIESVLAIVRDCVRNKRYTFIPRKKNLDALAAEGMTIPDLLDAIIDMKAIDYFYGPSEDRDRPGTGDIWEFGCQFRKEFYLKFKLVTSKDNAVVVLSFHEPDRTIHYPYRP</sequence>
<name>A0A348AMM3_9FIRM</name>
<keyword evidence="2" id="KW-1185">Reference proteome</keyword>
<dbReference type="AlphaFoldDB" id="A0A348AMM3"/>
<dbReference type="EMBL" id="AP018449">
    <property type="protein sequence ID" value="BBB92321.1"/>
    <property type="molecule type" value="Genomic_DNA"/>
</dbReference>
<evidence type="ECO:0000313" key="1">
    <source>
        <dbReference type="EMBL" id="BBB92321.1"/>
    </source>
</evidence>
<dbReference type="Proteomes" id="UP000276437">
    <property type="component" value="Chromosome"/>
</dbReference>
<dbReference type="KEGG" id="mana:MAMMFC1_03014"/>